<dbReference type="STRING" id="1423734.FC83_GL000897"/>
<accession>X0QR70</accession>
<gene>
    <name evidence="2" type="ORF">FC83_GL000897</name>
</gene>
<keyword evidence="1" id="KW-0812">Transmembrane</keyword>
<evidence type="ECO:0000256" key="1">
    <source>
        <dbReference type="SAM" id="Phobius"/>
    </source>
</evidence>
<keyword evidence="1" id="KW-1133">Transmembrane helix</keyword>
<name>X0QR70_9LACO</name>
<keyword evidence="3" id="KW-1185">Reference proteome</keyword>
<protein>
    <submittedName>
        <fullName evidence="2">Uncharacterized protein</fullName>
    </submittedName>
</protein>
<evidence type="ECO:0000313" key="3">
    <source>
        <dbReference type="Proteomes" id="UP000051236"/>
    </source>
</evidence>
<dbReference type="EMBL" id="AZGA01000012">
    <property type="protein sequence ID" value="KRM35595.1"/>
    <property type="molecule type" value="Genomic_DNA"/>
</dbReference>
<proteinExistence type="predicted"/>
<dbReference type="PATRIC" id="fig|1423734.3.peg.906"/>
<dbReference type="AlphaFoldDB" id="X0QR70"/>
<keyword evidence="1" id="KW-0472">Membrane</keyword>
<feature type="transmembrane region" description="Helical" evidence="1">
    <location>
        <begin position="50"/>
        <end position="70"/>
    </location>
</feature>
<dbReference type="Proteomes" id="UP000051236">
    <property type="component" value="Unassembled WGS sequence"/>
</dbReference>
<evidence type="ECO:0000313" key="2">
    <source>
        <dbReference type="EMBL" id="KRM35595.1"/>
    </source>
</evidence>
<organism evidence="2 3">
    <name type="scientific">Agrilactobacillus composti DSM 18527 = JCM 14202</name>
    <dbReference type="NCBI Taxonomy" id="1423734"/>
    <lineage>
        <taxon>Bacteria</taxon>
        <taxon>Bacillati</taxon>
        <taxon>Bacillota</taxon>
        <taxon>Bacilli</taxon>
        <taxon>Lactobacillales</taxon>
        <taxon>Lactobacillaceae</taxon>
        <taxon>Agrilactobacillus</taxon>
    </lineage>
</organism>
<feature type="transmembrane region" description="Helical" evidence="1">
    <location>
        <begin position="20"/>
        <end position="38"/>
    </location>
</feature>
<feature type="transmembrane region" description="Helical" evidence="1">
    <location>
        <begin position="76"/>
        <end position="93"/>
    </location>
</feature>
<dbReference type="eggNOG" id="ENOG5030AIG">
    <property type="taxonomic scope" value="Bacteria"/>
</dbReference>
<sequence length="109" mass="12179">MIDDAYFRWPPGLRDVANDDVSGFILVLIGVSMILWVLDGKAHISWNRYNLIMASVMMALLTIYQFLHWVATGIDTMPWISNAVILSYIIVMARRSDSGKTNDGSDVGA</sequence>
<reference evidence="2 3" key="1">
    <citation type="journal article" date="2015" name="Genome Announc.">
        <title>Expanding the biotechnology potential of lactobacilli through comparative genomics of 213 strains and associated genera.</title>
        <authorList>
            <person name="Sun Z."/>
            <person name="Harris H.M."/>
            <person name="McCann A."/>
            <person name="Guo C."/>
            <person name="Argimon S."/>
            <person name="Zhang W."/>
            <person name="Yang X."/>
            <person name="Jeffery I.B."/>
            <person name="Cooney J.C."/>
            <person name="Kagawa T.F."/>
            <person name="Liu W."/>
            <person name="Song Y."/>
            <person name="Salvetti E."/>
            <person name="Wrobel A."/>
            <person name="Rasinkangas P."/>
            <person name="Parkhill J."/>
            <person name="Rea M.C."/>
            <person name="O'Sullivan O."/>
            <person name="Ritari J."/>
            <person name="Douillard F.P."/>
            <person name="Paul Ross R."/>
            <person name="Yang R."/>
            <person name="Briner A.E."/>
            <person name="Felis G.E."/>
            <person name="de Vos W.M."/>
            <person name="Barrangou R."/>
            <person name="Klaenhammer T.R."/>
            <person name="Caufield P.W."/>
            <person name="Cui Y."/>
            <person name="Zhang H."/>
            <person name="O'Toole P.W."/>
        </authorList>
    </citation>
    <scope>NUCLEOTIDE SEQUENCE [LARGE SCALE GENOMIC DNA]</scope>
    <source>
        <strain evidence="2 3">DSM 18527</strain>
    </source>
</reference>
<comment type="caution">
    <text evidence="2">The sequence shown here is derived from an EMBL/GenBank/DDBJ whole genome shotgun (WGS) entry which is preliminary data.</text>
</comment>